<comment type="caution">
    <text evidence="1">The sequence shown here is derived from an EMBL/GenBank/DDBJ whole genome shotgun (WGS) entry which is preliminary data.</text>
</comment>
<organism evidence="1 2">
    <name type="scientific">Advenella incenata</name>
    <dbReference type="NCBI Taxonomy" id="267800"/>
    <lineage>
        <taxon>Bacteria</taxon>
        <taxon>Pseudomonadati</taxon>
        <taxon>Pseudomonadota</taxon>
        <taxon>Betaproteobacteria</taxon>
        <taxon>Burkholderiales</taxon>
        <taxon>Alcaligenaceae</taxon>
    </lineage>
</organism>
<evidence type="ECO:0000313" key="2">
    <source>
        <dbReference type="Proteomes" id="UP000293398"/>
    </source>
</evidence>
<accession>A0A4Q7VUX2</accession>
<dbReference type="EMBL" id="SHKO01000001">
    <property type="protein sequence ID" value="RZU00178.1"/>
    <property type="molecule type" value="Genomic_DNA"/>
</dbReference>
<dbReference type="AlphaFoldDB" id="A0A4Q7VUX2"/>
<protein>
    <submittedName>
        <fullName evidence="1">Uncharacterized protein</fullName>
    </submittedName>
</protein>
<sequence>MGYKTWAMFVLLLLVICRVLVNATPPVRTHPQAVPPTMVTGLLGVICPRFF</sequence>
<reference evidence="1 2" key="1">
    <citation type="submission" date="2019-02" db="EMBL/GenBank/DDBJ databases">
        <title>Genomic Encyclopedia of Type Strains, Phase IV (KMG-IV): sequencing the most valuable type-strain genomes for metagenomic binning, comparative biology and taxonomic classification.</title>
        <authorList>
            <person name="Goeker M."/>
        </authorList>
    </citation>
    <scope>NUCLEOTIDE SEQUENCE [LARGE SCALE GENOMIC DNA]</scope>
    <source>
        <strain evidence="1 2">DSM 23814</strain>
    </source>
</reference>
<proteinExistence type="predicted"/>
<dbReference type="Proteomes" id="UP000293398">
    <property type="component" value="Unassembled WGS sequence"/>
</dbReference>
<gene>
    <name evidence="1" type="ORF">EV681_1986</name>
</gene>
<evidence type="ECO:0000313" key="1">
    <source>
        <dbReference type="EMBL" id="RZU00178.1"/>
    </source>
</evidence>
<keyword evidence="2" id="KW-1185">Reference proteome</keyword>
<name>A0A4Q7VUX2_9BURK</name>